<feature type="transmembrane region" description="Helical" evidence="4">
    <location>
        <begin position="105"/>
        <end position="131"/>
    </location>
</feature>
<proteinExistence type="predicted"/>
<dbReference type="AlphaFoldDB" id="A0A7R9M8T1"/>
<keyword evidence="3" id="KW-0675">Receptor</keyword>
<sequence length="159" mass="18770">MGVWMPYMSDQVPIPPPHTQLAVIALLNPNRPNIMHKNTIEYQRRVYMYLLKRYLLIKYRSECEVMSRLWKLSQMLSNANQLSESVATDICRQNLDDRDPLFRELFLFTTIIGIGIMIVIIVIFGIVFIGFSHQITRKKTAIIRIYVFICPQIKAFKFW</sequence>
<keyword evidence="4" id="KW-1133">Transmembrane helix</keyword>
<keyword evidence="1" id="KW-0805">Transcription regulation</keyword>
<evidence type="ECO:0000256" key="4">
    <source>
        <dbReference type="SAM" id="Phobius"/>
    </source>
</evidence>
<keyword evidence="4" id="KW-0812">Transmembrane</keyword>
<dbReference type="SUPFAM" id="SSF48508">
    <property type="entry name" value="Nuclear receptor ligand-binding domain"/>
    <property type="match status" value="1"/>
</dbReference>
<name>A0A7R9M8T1_9ACAR</name>
<keyword evidence="4" id="KW-0472">Membrane</keyword>
<gene>
    <name evidence="5" type="ORF">ONB1V03_LOCUS12393</name>
</gene>
<dbReference type="EMBL" id="OC924806">
    <property type="protein sequence ID" value="CAD7655750.1"/>
    <property type="molecule type" value="Genomic_DNA"/>
</dbReference>
<evidence type="ECO:0000313" key="6">
    <source>
        <dbReference type="Proteomes" id="UP000728032"/>
    </source>
</evidence>
<protein>
    <submittedName>
        <fullName evidence="5">Uncharacterized protein</fullName>
    </submittedName>
</protein>
<evidence type="ECO:0000256" key="3">
    <source>
        <dbReference type="ARBA" id="ARBA00023170"/>
    </source>
</evidence>
<evidence type="ECO:0000256" key="2">
    <source>
        <dbReference type="ARBA" id="ARBA00023163"/>
    </source>
</evidence>
<keyword evidence="6" id="KW-1185">Reference proteome</keyword>
<evidence type="ECO:0000256" key="1">
    <source>
        <dbReference type="ARBA" id="ARBA00023015"/>
    </source>
</evidence>
<dbReference type="Gene3D" id="1.10.565.10">
    <property type="entry name" value="Retinoid X Receptor"/>
    <property type="match status" value="1"/>
</dbReference>
<dbReference type="Proteomes" id="UP000728032">
    <property type="component" value="Unassembled WGS sequence"/>
</dbReference>
<dbReference type="EMBL" id="CAJPVJ010009981">
    <property type="protein sequence ID" value="CAG2172937.1"/>
    <property type="molecule type" value="Genomic_DNA"/>
</dbReference>
<evidence type="ECO:0000313" key="5">
    <source>
        <dbReference type="EMBL" id="CAD7655750.1"/>
    </source>
</evidence>
<dbReference type="InterPro" id="IPR035500">
    <property type="entry name" value="NHR-like_dom_sf"/>
</dbReference>
<organism evidence="5">
    <name type="scientific">Oppiella nova</name>
    <dbReference type="NCBI Taxonomy" id="334625"/>
    <lineage>
        <taxon>Eukaryota</taxon>
        <taxon>Metazoa</taxon>
        <taxon>Ecdysozoa</taxon>
        <taxon>Arthropoda</taxon>
        <taxon>Chelicerata</taxon>
        <taxon>Arachnida</taxon>
        <taxon>Acari</taxon>
        <taxon>Acariformes</taxon>
        <taxon>Sarcoptiformes</taxon>
        <taxon>Oribatida</taxon>
        <taxon>Brachypylina</taxon>
        <taxon>Oppioidea</taxon>
        <taxon>Oppiidae</taxon>
        <taxon>Oppiella</taxon>
    </lineage>
</organism>
<accession>A0A7R9M8T1</accession>
<keyword evidence="2" id="KW-0804">Transcription</keyword>
<reference evidence="5" key="1">
    <citation type="submission" date="2020-11" db="EMBL/GenBank/DDBJ databases">
        <authorList>
            <person name="Tran Van P."/>
        </authorList>
    </citation>
    <scope>NUCLEOTIDE SEQUENCE</scope>
</reference>